<feature type="compositionally biased region" description="Basic residues" evidence="1">
    <location>
        <begin position="1215"/>
        <end position="1228"/>
    </location>
</feature>
<feature type="region of interest" description="Disordered" evidence="1">
    <location>
        <begin position="161"/>
        <end position="199"/>
    </location>
</feature>
<dbReference type="InterPro" id="IPR055781">
    <property type="entry name" value="DUF7357"/>
</dbReference>
<feature type="region of interest" description="Disordered" evidence="1">
    <location>
        <begin position="545"/>
        <end position="636"/>
    </location>
</feature>
<feature type="region of interest" description="Disordered" evidence="1">
    <location>
        <begin position="882"/>
        <end position="1027"/>
    </location>
</feature>
<dbReference type="STRING" id="1450535.A0A317VV02"/>
<keyword evidence="5" id="KW-1185">Reference proteome</keyword>
<dbReference type="GeneID" id="37119516"/>
<comment type="caution">
    <text evidence="4">The sequence shown here is derived from an EMBL/GenBank/DDBJ whole genome shotgun (WGS) entry which is preliminary data.</text>
</comment>
<evidence type="ECO:0000259" key="3">
    <source>
        <dbReference type="Pfam" id="PF24054"/>
    </source>
</evidence>
<feature type="compositionally biased region" description="Acidic residues" evidence="1">
    <location>
        <begin position="264"/>
        <end position="279"/>
    </location>
</feature>
<feature type="domain" description="DUF7357" evidence="3">
    <location>
        <begin position="1"/>
        <end position="174"/>
    </location>
</feature>
<feature type="compositionally biased region" description="Acidic residues" evidence="1">
    <location>
        <begin position="417"/>
        <end position="442"/>
    </location>
</feature>
<feature type="compositionally biased region" description="Polar residues" evidence="1">
    <location>
        <begin position="941"/>
        <end position="950"/>
    </location>
</feature>
<feature type="compositionally biased region" description="Basic and acidic residues" evidence="1">
    <location>
        <begin position="622"/>
        <end position="632"/>
    </location>
</feature>
<feature type="compositionally biased region" description="Basic and acidic residues" evidence="1">
    <location>
        <begin position="1090"/>
        <end position="1100"/>
    </location>
</feature>
<feature type="compositionally biased region" description="Low complexity" evidence="1">
    <location>
        <begin position="1145"/>
        <end position="1158"/>
    </location>
</feature>
<dbReference type="InterPro" id="IPR056398">
    <property type="entry name" value="Tudor_Coilin"/>
</dbReference>
<feature type="compositionally biased region" description="Acidic residues" evidence="1">
    <location>
        <begin position="822"/>
        <end position="831"/>
    </location>
</feature>
<evidence type="ECO:0000256" key="1">
    <source>
        <dbReference type="SAM" id="MobiDB-lite"/>
    </source>
</evidence>
<dbReference type="Proteomes" id="UP000246702">
    <property type="component" value="Unassembled WGS sequence"/>
</dbReference>
<dbReference type="OrthoDB" id="3365616at2759"/>
<evidence type="ECO:0000259" key="2">
    <source>
        <dbReference type="Pfam" id="PF23086"/>
    </source>
</evidence>
<feature type="compositionally biased region" description="Polar residues" evidence="1">
    <location>
        <begin position="1073"/>
        <end position="1083"/>
    </location>
</feature>
<sequence>MRLHLIIQRHGLPVTRILWTTSPPSAFGHNAPSASSMLPAASSALASTRVPNALYSSGSYTIAQLLEDVNEVVPLETEPALFDSECSGQWGLEDYVVEVGGSECLHFMEVEGLLRDGDEVLIRALQMSDLRVRRLSGRHQISSDGKHLIDGVPFGKPFLKRPTASRPAITIPPRKRRRTTASGWDYGSRYEEDDTEWAPTNQLGFTKELSVLKSDDQPQPQKGRHDEYVDACHDDYEDYHEPEEEGDGTVIRHAVDEAPNDQTSESDSDMSNNDDEDLAEELKGLEEDLEVSSMPVAEDLDVEQAGYSLRSKQSAFQTTPRKRPLGLDETRRDSKMVTFEDQKMEPSVLNPNATPISKAGSAREDPIPSVPDASDSSSSESDSSDSSDSSISSDSSNSSDSSSDEDSDSASEVSSSDSEDDTSSDSDDMSTSESEDELSDSDAELHSKTIPPGAGSLRTKKSNQRNKMRRRLAKLKELGALPAQADFAALREWEETNGRSYYVPEQKGDAKEQERAEFEAKRQKLLRDLESGGIDVTVVSHEDMNLPQSAAEIDQTQPAAKMAADDGNQASPPPKRRTLDVASSRRMLFGSLGVRTPRTKEDEEATRKKLAGKIHPVQAQKPSKEDTPKESESDLDENWQNKLILRATECIYDDIKLTPPPFPFEQRWDTEAGDIIRQRKGWGKKRKRRQQLQVYNGEEEEYGNGDYSYSTGDIQLNYDDTEQPNGDMEEIEYAVEPTAEEQLEDTANDLPALPSDTASLQGMGADDLKKGMVFAFRQLEISKATSWQPTVSGYRVAKIHDVFEDDIVKIRLAKRDRRQARDDEDWDEENDQPQYSGFEMPGLDDEEDDGFRELSFADLIEPKLLRAADAAGLGDVGKPSISCAAEECSPPSPKPAPNEAAVMREYDDGQPPARDTGKERADRDAKLLNQEIGDAVEEPAINSSPIQSPQFVGFQSPGADSTSASKASREEQASGSALPLSGQDTEDDRNDRQPDDDLEIKDPPSALHSTHLPVDPDEGNEAAPLSDNELQMISSLVSAMSSNCLMEKYFPPAVKGEAATPPTKQEPEDSLARSPSQSSTCSFVPNPFYEVDRAEEERQRQRAARKGRRNGNPDGGDGTMEGFSLARSVSPVAGRSPRVKKSPVEEPSSISVVPESVPRYYEEPGQAPPKSPASQVSFVDLTLSSPPQSPGGSDEDYARSHQLPRGSGWVQKNVPRTRRVTRQSIGRR</sequence>
<feature type="domain" description="Coilin tudor" evidence="2">
    <location>
        <begin position="768"/>
        <end position="866"/>
    </location>
</feature>
<feature type="compositionally biased region" description="Basic and acidic residues" evidence="1">
    <location>
        <begin position="915"/>
        <end position="926"/>
    </location>
</feature>
<evidence type="ECO:0000313" key="4">
    <source>
        <dbReference type="EMBL" id="PWY78133.1"/>
    </source>
</evidence>
<feature type="region of interest" description="Disordered" evidence="1">
    <location>
        <begin position="1054"/>
        <end position="1228"/>
    </location>
</feature>
<reference evidence="4 5" key="1">
    <citation type="submission" date="2016-12" db="EMBL/GenBank/DDBJ databases">
        <title>The genomes of Aspergillus section Nigri reveals drivers in fungal speciation.</title>
        <authorList>
            <consortium name="DOE Joint Genome Institute"/>
            <person name="Vesth T.C."/>
            <person name="Nybo J."/>
            <person name="Theobald S."/>
            <person name="Brandl J."/>
            <person name="Frisvad J.C."/>
            <person name="Nielsen K.F."/>
            <person name="Lyhne E.K."/>
            <person name="Kogle M.E."/>
            <person name="Kuo A."/>
            <person name="Riley R."/>
            <person name="Clum A."/>
            <person name="Nolan M."/>
            <person name="Lipzen A."/>
            <person name="Salamov A."/>
            <person name="Henrissat B."/>
            <person name="Wiebenga A."/>
            <person name="De Vries R.P."/>
            <person name="Grigoriev I.V."/>
            <person name="Mortensen U.H."/>
            <person name="Andersen M.R."/>
            <person name="Baker S.E."/>
        </authorList>
    </citation>
    <scope>NUCLEOTIDE SEQUENCE [LARGE SCALE GENOMIC DNA]</scope>
    <source>
        <strain evidence="4 5">CBS 115572</strain>
    </source>
</reference>
<dbReference type="Pfam" id="PF23086">
    <property type="entry name" value="Tudor_Coilin"/>
    <property type="match status" value="1"/>
</dbReference>
<accession>A0A317VV02</accession>
<feature type="region of interest" description="Disordered" evidence="1">
    <location>
        <begin position="258"/>
        <end position="469"/>
    </location>
</feature>
<feature type="compositionally biased region" description="Polar residues" evidence="1">
    <location>
        <begin position="1172"/>
        <end position="1186"/>
    </location>
</feature>
<organism evidence="4 5">
    <name type="scientific">Aspergillus sclerotioniger CBS 115572</name>
    <dbReference type="NCBI Taxonomy" id="1450535"/>
    <lineage>
        <taxon>Eukaryota</taxon>
        <taxon>Fungi</taxon>
        <taxon>Dikarya</taxon>
        <taxon>Ascomycota</taxon>
        <taxon>Pezizomycotina</taxon>
        <taxon>Eurotiomycetes</taxon>
        <taxon>Eurotiomycetidae</taxon>
        <taxon>Eurotiales</taxon>
        <taxon>Aspergillaceae</taxon>
        <taxon>Aspergillus</taxon>
        <taxon>Aspergillus subgen. Circumdati</taxon>
    </lineage>
</organism>
<name>A0A317VV02_9EURO</name>
<protein>
    <submittedName>
        <fullName evidence="4">Uncharacterized protein</fullName>
    </submittedName>
</protein>
<feature type="compositionally biased region" description="Polar residues" evidence="1">
    <location>
        <begin position="310"/>
        <end position="319"/>
    </location>
</feature>
<dbReference type="RefSeq" id="XP_025464645.1">
    <property type="nucleotide sequence ID" value="XM_025617373.1"/>
</dbReference>
<dbReference type="AlphaFoldDB" id="A0A317VV02"/>
<feature type="compositionally biased region" description="Basic and acidic residues" evidence="1">
    <location>
        <begin position="598"/>
        <end position="607"/>
    </location>
</feature>
<evidence type="ECO:0000313" key="5">
    <source>
        <dbReference type="Proteomes" id="UP000246702"/>
    </source>
</evidence>
<dbReference type="EMBL" id="MSFK01000025">
    <property type="protein sequence ID" value="PWY78133.1"/>
    <property type="molecule type" value="Genomic_DNA"/>
</dbReference>
<feature type="compositionally biased region" description="Low complexity" evidence="1">
    <location>
        <begin position="372"/>
        <end position="401"/>
    </location>
</feature>
<gene>
    <name evidence="4" type="ORF">BO94DRAFT_626712</name>
</gene>
<feature type="compositionally biased region" description="Basic residues" evidence="1">
    <location>
        <begin position="458"/>
        <end position="469"/>
    </location>
</feature>
<proteinExistence type="predicted"/>
<feature type="region of interest" description="Disordered" evidence="1">
    <location>
        <begin position="815"/>
        <end position="849"/>
    </location>
</feature>
<feature type="compositionally biased region" description="Basic and acidic residues" evidence="1">
    <location>
        <begin position="325"/>
        <end position="344"/>
    </location>
</feature>
<dbReference type="Pfam" id="PF24054">
    <property type="entry name" value="DUF7357"/>
    <property type="match status" value="1"/>
</dbReference>